<comment type="catalytic activity">
    <reaction evidence="3">
        <text>adenosylcob(III)inamide + GTP = adenosylcob(III)inamide phosphate + GDP + H(+)</text>
        <dbReference type="Rhea" id="RHEA:15765"/>
        <dbReference type="ChEBI" id="CHEBI:2480"/>
        <dbReference type="ChEBI" id="CHEBI:15378"/>
        <dbReference type="ChEBI" id="CHEBI:37565"/>
        <dbReference type="ChEBI" id="CHEBI:58189"/>
        <dbReference type="ChEBI" id="CHEBI:58502"/>
        <dbReference type="EC" id="2.7.1.156"/>
    </reaction>
</comment>
<evidence type="ECO:0000256" key="6">
    <source>
        <dbReference type="ARBA" id="ARBA00005159"/>
    </source>
</evidence>
<dbReference type="NCBIfam" id="NF004469">
    <property type="entry name" value="PRK05800.1"/>
    <property type="match status" value="1"/>
</dbReference>
<dbReference type="GO" id="GO:0009236">
    <property type="term" value="P:cobalamin biosynthetic process"/>
    <property type="evidence" value="ECO:0007669"/>
    <property type="project" value="UniProtKB-UniPathway"/>
</dbReference>
<comment type="pathway">
    <text evidence="5">Cofactor biosynthesis; adenosylcobalamin biosynthesis; adenosylcobalamin from cob(II)yrinate a,c-diamide: step 6/7.</text>
</comment>
<feature type="binding site" evidence="19">
    <location>
        <begin position="8"/>
        <end position="15"/>
    </location>
    <ligand>
        <name>GTP</name>
        <dbReference type="ChEBI" id="CHEBI:37565"/>
    </ligand>
</feature>
<evidence type="ECO:0000256" key="2">
    <source>
        <dbReference type="ARBA" id="ARBA00000711"/>
    </source>
</evidence>
<keyword evidence="12 19" id="KW-0547">Nucleotide-binding</keyword>
<feature type="binding site" evidence="19">
    <location>
        <position position="82"/>
    </location>
    <ligand>
        <name>GTP</name>
        <dbReference type="ChEBI" id="CHEBI:37565"/>
    </ligand>
</feature>
<evidence type="ECO:0000256" key="11">
    <source>
        <dbReference type="ARBA" id="ARBA00022679"/>
    </source>
</evidence>
<evidence type="ECO:0000256" key="18">
    <source>
        <dbReference type="PIRSR" id="PIRSR006135-1"/>
    </source>
</evidence>
<keyword evidence="14" id="KW-0067">ATP-binding</keyword>
<evidence type="ECO:0000256" key="8">
    <source>
        <dbReference type="ARBA" id="ARBA00012016"/>
    </source>
</evidence>
<gene>
    <name evidence="20" type="ORF">M670_01791</name>
</gene>
<evidence type="ECO:0000256" key="1">
    <source>
        <dbReference type="ARBA" id="ARBA00000312"/>
    </source>
</evidence>
<dbReference type="GO" id="GO:0005525">
    <property type="term" value="F:GTP binding"/>
    <property type="evidence" value="ECO:0007669"/>
    <property type="project" value="UniProtKB-KW"/>
</dbReference>
<dbReference type="EC" id="2.7.1.156" evidence="8"/>
<dbReference type="SUPFAM" id="SSF52540">
    <property type="entry name" value="P-loop containing nucleoside triphosphate hydrolases"/>
    <property type="match status" value="1"/>
</dbReference>
<dbReference type="GO" id="GO:0005524">
    <property type="term" value="F:ATP binding"/>
    <property type="evidence" value="ECO:0007669"/>
    <property type="project" value="UniProtKB-KW"/>
</dbReference>
<keyword evidence="11 20" id="KW-0808">Transferase</keyword>
<dbReference type="CDD" id="cd00544">
    <property type="entry name" value="CobU"/>
    <property type="match status" value="1"/>
</dbReference>
<dbReference type="PANTHER" id="PTHR34848:SF1">
    <property type="entry name" value="BIFUNCTIONAL ADENOSYLCOBALAMIN BIOSYNTHESIS PROTEIN COBU"/>
    <property type="match status" value="1"/>
</dbReference>
<evidence type="ECO:0000313" key="21">
    <source>
        <dbReference type="Proteomes" id="UP000027936"/>
    </source>
</evidence>
<comment type="similarity">
    <text evidence="7">Belongs to the CobU/CobP family.</text>
</comment>
<comment type="catalytic activity">
    <reaction evidence="1">
        <text>adenosylcob(III)inamide + ATP = adenosylcob(III)inamide phosphate + ADP + H(+)</text>
        <dbReference type="Rhea" id="RHEA:15769"/>
        <dbReference type="ChEBI" id="CHEBI:2480"/>
        <dbReference type="ChEBI" id="CHEBI:15378"/>
        <dbReference type="ChEBI" id="CHEBI:30616"/>
        <dbReference type="ChEBI" id="CHEBI:58502"/>
        <dbReference type="ChEBI" id="CHEBI:456216"/>
        <dbReference type="EC" id="2.7.1.156"/>
    </reaction>
</comment>
<evidence type="ECO:0000256" key="9">
    <source>
        <dbReference type="ARBA" id="ARBA00012523"/>
    </source>
</evidence>
<evidence type="ECO:0000256" key="14">
    <source>
        <dbReference type="ARBA" id="ARBA00022840"/>
    </source>
</evidence>
<evidence type="ECO:0000313" key="20">
    <source>
        <dbReference type="EMBL" id="KEF38974.1"/>
    </source>
</evidence>
<dbReference type="PANTHER" id="PTHR34848">
    <property type="match status" value="1"/>
</dbReference>
<accession>A0A072NMS3</accession>
<evidence type="ECO:0000256" key="3">
    <source>
        <dbReference type="ARBA" id="ARBA00001522"/>
    </source>
</evidence>
<comment type="pathway">
    <text evidence="6">Cofactor biosynthesis; adenosylcobalamin biosynthesis; adenosylcobalamin from cob(II)yrinate a,c-diamide: step 5/7.</text>
</comment>
<organism evidence="20 21">
    <name type="scientific">Schinkia azotoformans MEV2011</name>
    <dbReference type="NCBI Taxonomy" id="1348973"/>
    <lineage>
        <taxon>Bacteria</taxon>
        <taxon>Bacillati</taxon>
        <taxon>Bacillota</taxon>
        <taxon>Bacilli</taxon>
        <taxon>Bacillales</taxon>
        <taxon>Bacillaceae</taxon>
        <taxon>Calidifontibacillus/Schinkia group</taxon>
        <taxon>Schinkia</taxon>
    </lineage>
</organism>
<evidence type="ECO:0000256" key="16">
    <source>
        <dbReference type="ARBA" id="ARBA00029570"/>
    </source>
</evidence>
<dbReference type="OrthoDB" id="9799422at2"/>
<comment type="caution">
    <text evidence="20">The sequence shown here is derived from an EMBL/GenBank/DDBJ whole genome shotgun (WGS) entry which is preliminary data.</text>
</comment>
<evidence type="ECO:0000256" key="13">
    <source>
        <dbReference type="ARBA" id="ARBA00022777"/>
    </source>
</evidence>
<dbReference type="Proteomes" id="UP000027936">
    <property type="component" value="Unassembled WGS sequence"/>
</dbReference>
<evidence type="ECO:0000256" key="10">
    <source>
        <dbReference type="ARBA" id="ARBA00022573"/>
    </source>
</evidence>
<keyword evidence="10" id="KW-0169">Cobalamin biosynthesis</keyword>
<feature type="binding site" evidence="19">
    <location>
        <begin position="33"/>
        <end position="35"/>
    </location>
    <ligand>
        <name>GTP</name>
        <dbReference type="ChEBI" id="CHEBI:37565"/>
    </ligand>
</feature>
<dbReference type="InterPro" id="IPR027417">
    <property type="entry name" value="P-loop_NTPase"/>
</dbReference>
<evidence type="ECO:0000256" key="12">
    <source>
        <dbReference type="ARBA" id="ARBA00022741"/>
    </source>
</evidence>
<dbReference type="Pfam" id="PF02283">
    <property type="entry name" value="CobU"/>
    <property type="match status" value="1"/>
</dbReference>
<dbReference type="EMBL" id="JJRY01000005">
    <property type="protein sequence ID" value="KEF38974.1"/>
    <property type="molecule type" value="Genomic_DNA"/>
</dbReference>
<reference evidence="20 21" key="1">
    <citation type="submission" date="2014-04" db="EMBL/GenBank/DDBJ databases">
        <title>Draft genome sequence of Bacillus azotoformans MEV2011, a (co-) denitrifying strain unable to grow in the presence of oxygen.</title>
        <authorList>
            <person name="Nielsen M."/>
            <person name="Schreiber L."/>
            <person name="Finster K."/>
            <person name="Schramm A."/>
        </authorList>
    </citation>
    <scope>NUCLEOTIDE SEQUENCE [LARGE SCALE GENOMIC DNA]</scope>
    <source>
        <strain evidence="20 21">MEV2011</strain>
    </source>
</reference>
<feature type="active site" description="GMP-histidine intermediate" evidence="18">
    <location>
        <position position="49"/>
    </location>
</feature>
<dbReference type="GO" id="GO:0008820">
    <property type="term" value="F:cobinamide phosphate guanylyltransferase activity"/>
    <property type="evidence" value="ECO:0007669"/>
    <property type="project" value="UniProtKB-EC"/>
</dbReference>
<dbReference type="InterPro" id="IPR003203">
    <property type="entry name" value="CobU/CobP"/>
</dbReference>
<dbReference type="EC" id="2.7.7.62" evidence="9"/>
<dbReference type="PATRIC" id="fig|1348973.3.peg.1751"/>
<dbReference type="RefSeq" id="WP_035195001.1">
    <property type="nucleotide sequence ID" value="NZ_JJRY01000005.1"/>
</dbReference>
<dbReference type="PIRSF" id="PIRSF006135">
    <property type="entry name" value="CobU"/>
    <property type="match status" value="1"/>
</dbReference>
<keyword evidence="15 19" id="KW-0342">GTP-binding</keyword>
<dbReference type="UniPathway" id="UPA00148">
    <property type="reaction ID" value="UER00236"/>
</dbReference>
<evidence type="ECO:0000256" key="7">
    <source>
        <dbReference type="ARBA" id="ARBA00007490"/>
    </source>
</evidence>
<evidence type="ECO:0000256" key="4">
    <source>
        <dbReference type="ARBA" id="ARBA00003889"/>
    </source>
</evidence>
<dbReference type="GO" id="GO:0043752">
    <property type="term" value="F:adenosylcobinamide kinase activity"/>
    <property type="evidence" value="ECO:0007669"/>
    <property type="project" value="UniProtKB-EC"/>
</dbReference>
<evidence type="ECO:0000256" key="5">
    <source>
        <dbReference type="ARBA" id="ARBA00004692"/>
    </source>
</evidence>
<proteinExistence type="inferred from homology"/>
<dbReference type="AlphaFoldDB" id="A0A072NMS3"/>
<comment type="function">
    <text evidence="4">Catalyzes ATP-dependent phosphorylation of adenosylcobinamide and addition of GMP to adenosylcobinamide phosphate.</text>
</comment>
<evidence type="ECO:0000256" key="15">
    <source>
        <dbReference type="ARBA" id="ARBA00023134"/>
    </source>
</evidence>
<evidence type="ECO:0000256" key="19">
    <source>
        <dbReference type="PIRSR" id="PIRSR006135-2"/>
    </source>
</evidence>
<feature type="binding site" evidence="19">
    <location>
        <position position="61"/>
    </location>
    <ligand>
        <name>GTP</name>
        <dbReference type="ChEBI" id="CHEBI:37565"/>
    </ligand>
</feature>
<sequence length="179" mass="20012">MTITLVTGGVRSGKSRFAETQAKGVSPSVLYVAFGVSIDHEMEQRINKHQIRRPKEWGLLEEPYNLLNGIHIYQSYDCILVDSIDTWVSNQCIRIPEDQLKNPEYPAAILQETKEWLAHISEINCSIIIVTSETGLGGVAMSPLGRFFQDVLGEVNQLIAEQADKVYVVMSGIPVRIKP</sequence>
<name>A0A072NMS3_SCHAZ</name>
<keyword evidence="20" id="KW-0548">Nucleotidyltransferase</keyword>
<evidence type="ECO:0000256" key="17">
    <source>
        <dbReference type="ARBA" id="ARBA00030571"/>
    </source>
</evidence>
<keyword evidence="13" id="KW-0418">Kinase</keyword>
<protein>
    <recommendedName>
        <fullName evidence="16">Adenosylcobinamide kinase</fullName>
        <ecNumber evidence="8">2.7.1.156</ecNumber>
        <ecNumber evidence="9">2.7.7.62</ecNumber>
    </recommendedName>
    <alternativeName>
        <fullName evidence="17">Adenosylcobinamide-phosphate guanylyltransferase</fullName>
    </alternativeName>
</protein>
<comment type="catalytic activity">
    <reaction evidence="2">
        <text>adenosylcob(III)inamide phosphate + GTP + H(+) = adenosylcob(III)inamide-GDP + diphosphate</text>
        <dbReference type="Rhea" id="RHEA:22712"/>
        <dbReference type="ChEBI" id="CHEBI:15378"/>
        <dbReference type="ChEBI" id="CHEBI:33019"/>
        <dbReference type="ChEBI" id="CHEBI:37565"/>
        <dbReference type="ChEBI" id="CHEBI:58502"/>
        <dbReference type="ChEBI" id="CHEBI:60487"/>
        <dbReference type="EC" id="2.7.7.62"/>
    </reaction>
</comment>
<dbReference type="Gene3D" id="3.40.50.300">
    <property type="entry name" value="P-loop containing nucleotide triphosphate hydrolases"/>
    <property type="match status" value="1"/>
</dbReference>